<protein>
    <submittedName>
        <fullName evidence="2">Uncharacterized protein</fullName>
    </submittedName>
</protein>
<dbReference type="EMBL" id="BDIP01004923">
    <property type="protein sequence ID" value="GIQ89326.1"/>
    <property type="molecule type" value="Genomic_DNA"/>
</dbReference>
<gene>
    <name evidence="2" type="ORF">KIPB_011762</name>
</gene>
<keyword evidence="1" id="KW-0175">Coiled coil</keyword>
<comment type="caution">
    <text evidence="2">The sequence shown here is derived from an EMBL/GenBank/DDBJ whole genome shotgun (WGS) entry which is preliminary data.</text>
</comment>
<keyword evidence="3" id="KW-1185">Reference proteome</keyword>
<evidence type="ECO:0000313" key="2">
    <source>
        <dbReference type="EMBL" id="GIQ89326.1"/>
    </source>
</evidence>
<organism evidence="2 3">
    <name type="scientific">Kipferlia bialata</name>
    <dbReference type="NCBI Taxonomy" id="797122"/>
    <lineage>
        <taxon>Eukaryota</taxon>
        <taxon>Metamonada</taxon>
        <taxon>Carpediemonas-like organisms</taxon>
        <taxon>Kipferlia</taxon>
    </lineage>
</organism>
<name>A0A9K3D5K5_9EUKA</name>
<dbReference type="AlphaFoldDB" id="A0A9K3D5K5"/>
<accession>A0A9K3D5K5</accession>
<evidence type="ECO:0000313" key="3">
    <source>
        <dbReference type="Proteomes" id="UP000265618"/>
    </source>
</evidence>
<dbReference type="OrthoDB" id="29460at2759"/>
<reference evidence="2 3" key="1">
    <citation type="journal article" date="2018" name="PLoS ONE">
        <title>The draft genome of Kipferlia bialata reveals reductive genome evolution in fornicate parasites.</title>
        <authorList>
            <person name="Tanifuji G."/>
            <person name="Takabayashi S."/>
            <person name="Kume K."/>
            <person name="Takagi M."/>
            <person name="Nakayama T."/>
            <person name="Kamikawa R."/>
            <person name="Inagaki Y."/>
            <person name="Hashimoto T."/>
        </authorList>
    </citation>
    <scope>NUCLEOTIDE SEQUENCE [LARGE SCALE GENOMIC DNA]</scope>
    <source>
        <strain evidence="2">NY0173</strain>
    </source>
</reference>
<feature type="coiled-coil region" evidence="1">
    <location>
        <begin position="115"/>
        <end position="195"/>
    </location>
</feature>
<evidence type="ECO:0000256" key="1">
    <source>
        <dbReference type="SAM" id="Coils"/>
    </source>
</evidence>
<sequence length="230" mass="26058">MEVIPHVDFWRELPELTRDGCIYTWQEELAAIHAKYDARQADLRQRCQGLRGEATALADQSGLALEERTQLSQQLSKLQSGAEAREKMNHRDGEAREQAVLVARREADMALSGYVAKHASTKATLQAQIAELQDRLKAALNRRAQTERRLQVSVRESRVVSAGLREEVDTLKRAVATERDRIERVKAQLKRERQRRLGVSASQQALTTQEVGVDRQAQGVRNEPAVEMLR</sequence>
<proteinExistence type="predicted"/>
<feature type="non-terminal residue" evidence="2">
    <location>
        <position position="1"/>
    </location>
</feature>
<dbReference type="Proteomes" id="UP000265618">
    <property type="component" value="Unassembled WGS sequence"/>
</dbReference>